<evidence type="ECO:0000313" key="4">
    <source>
        <dbReference type="EMBL" id="GJD48090.1"/>
    </source>
</evidence>
<dbReference type="InterPro" id="IPR051126">
    <property type="entry name" value="Thiosulfate_sulfurtransferase"/>
</dbReference>
<evidence type="ECO:0000259" key="3">
    <source>
        <dbReference type="PROSITE" id="PS50206"/>
    </source>
</evidence>
<evidence type="ECO:0000256" key="2">
    <source>
        <dbReference type="SAM" id="MobiDB-lite"/>
    </source>
</evidence>
<feature type="domain" description="Rhodanese" evidence="3">
    <location>
        <begin position="17"/>
        <end position="128"/>
    </location>
</feature>
<protein>
    <submittedName>
        <fullName evidence="4">Thiosulfate sulfurtransferase</fullName>
    </submittedName>
</protein>
<reference evidence="4" key="2">
    <citation type="submission" date="2021-08" db="EMBL/GenBank/DDBJ databases">
        <authorList>
            <person name="Tani A."/>
            <person name="Ola A."/>
            <person name="Ogura Y."/>
            <person name="Katsura K."/>
            <person name="Hayashi T."/>
        </authorList>
    </citation>
    <scope>NUCLEOTIDE SEQUENCE</scope>
    <source>
        <strain evidence="4">KCTC 52305</strain>
    </source>
</reference>
<dbReference type="Pfam" id="PF00581">
    <property type="entry name" value="Rhodanese"/>
    <property type="match status" value="2"/>
</dbReference>
<feature type="domain" description="Rhodanese" evidence="3">
    <location>
        <begin position="159"/>
        <end position="279"/>
    </location>
</feature>
<dbReference type="InterPro" id="IPR001763">
    <property type="entry name" value="Rhodanese-like_dom"/>
</dbReference>
<dbReference type="PANTHER" id="PTHR43855:SF1">
    <property type="entry name" value="THIOSULFATE SULFURTRANSFERASE"/>
    <property type="match status" value="1"/>
</dbReference>
<organism evidence="4 5">
    <name type="scientific">Methylobacterium crusticola</name>
    <dbReference type="NCBI Taxonomy" id="1697972"/>
    <lineage>
        <taxon>Bacteria</taxon>
        <taxon>Pseudomonadati</taxon>
        <taxon>Pseudomonadota</taxon>
        <taxon>Alphaproteobacteria</taxon>
        <taxon>Hyphomicrobiales</taxon>
        <taxon>Methylobacteriaceae</taxon>
        <taxon>Methylobacterium</taxon>
    </lineage>
</organism>
<evidence type="ECO:0000313" key="5">
    <source>
        <dbReference type="Proteomes" id="UP001055167"/>
    </source>
</evidence>
<dbReference type="Proteomes" id="UP001055167">
    <property type="component" value="Unassembled WGS sequence"/>
</dbReference>
<dbReference type="PROSITE" id="PS00380">
    <property type="entry name" value="RHODANESE_1"/>
    <property type="match status" value="1"/>
</dbReference>
<dbReference type="PANTHER" id="PTHR43855">
    <property type="entry name" value="THIOSULFATE SULFURTRANSFERASE"/>
    <property type="match status" value="1"/>
</dbReference>
<feature type="region of interest" description="Disordered" evidence="2">
    <location>
        <begin position="277"/>
        <end position="296"/>
    </location>
</feature>
<dbReference type="InterPro" id="IPR001307">
    <property type="entry name" value="Thiosulphate_STrfase_CS"/>
</dbReference>
<comment type="caution">
    <text evidence="4">The sequence shown here is derived from an EMBL/GenBank/DDBJ whole genome shotgun (WGS) entry which is preliminary data.</text>
</comment>
<proteinExistence type="predicted"/>
<dbReference type="InterPro" id="IPR036873">
    <property type="entry name" value="Rhodanese-like_dom_sf"/>
</dbReference>
<sequence length="296" mass="31345">MSESVLITPAALTSMMEAGGTVVIDTRSSDAYAAGHIPGAVNVHDIFTYLATSTPDGVAAMRDKFAETFGAAGLSGAETAVVYEASMSSGFGQSCRGYTLLSYLGYPKVKILHGGYASWTAEGLPTTTEPAAPAAKTFPVDPAAALLFVDLDAMKSAVADAGVIKLDTRDVDEWIGESSSPYGRDFCPRKGRIPGARWIEWYRMMKPTAAGPMMKSRNEILAECATVGITPETPVVLYCFKGARASNTLVALKEAGISDVKLYFGSWNEWSRDPSLPIEEGLPNARPPGAMPVAAE</sequence>
<dbReference type="CDD" id="cd01449">
    <property type="entry name" value="TST_Repeat_2"/>
    <property type="match status" value="1"/>
</dbReference>
<dbReference type="SUPFAM" id="SSF52821">
    <property type="entry name" value="Rhodanese/Cell cycle control phosphatase"/>
    <property type="match status" value="2"/>
</dbReference>
<name>A0ABQ4QRZ5_9HYPH</name>
<reference evidence="4" key="1">
    <citation type="journal article" date="2021" name="Front. Microbiol.">
        <title>Comprehensive Comparative Genomics and Phenotyping of Methylobacterium Species.</title>
        <authorList>
            <person name="Alessa O."/>
            <person name="Ogura Y."/>
            <person name="Fujitani Y."/>
            <person name="Takami H."/>
            <person name="Hayashi T."/>
            <person name="Sahin N."/>
            <person name="Tani A."/>
        </authorList>
    </citation>
    <scope>NUCLEOTIDE SEQUENCE</scope>
    <source>
        <strain evidence="4">KCTC 52305</strain>
    </source>
</reference>
<accession>A0ABQ4QRZ5</accession>
<dbReference type="EMBL" id="BPQH01000002">
    <property type="protein sequence ID" value="GJD48090.1"/>
    <property type="molecule type" value="Genomic_DNA"/>
</dbReference>
<dbReference type="PROSITE" id="PS50206">
    <property type="entry name" value="RHODANESE_3"/>
    <property type="match status" value="2"/>
</dbReference>
<dbReference type="Gene3D" id="3.40.250.10">
    <property type="entry name" value="Rhodanese-like domain"/>
    <property type="match status" value="2"/>
</dbReference>
<dbReference type="SMART" id="SM00450">
    <property type="entry name" value="RHOD"/>
    <property type="match status" value="2"/>
</dbReference>
<gene>
    <name evidence="4" type="primary">rhdA</name>
    <name evidence="4" type="ORF">OPKNFCMD_0806</name>
</gene>
<evidence type="ECO:0000256" key="1">
    <source>
        <dbReference type="ARBA" id="ARBA00022737"/>
    </source>
</evidence>
<dbReference type="RefSeq" id="WP_128560543.1">
    <property type="nucleotide sequence ID" value="NZ_BPQH01000002.1"/>
</dbReference>
<keyword evidence="1" id="KW-0677">Repeat</keyword>
<keyword evidence="5" id="KW-1185">Reference proteome</keyword>